<reference evidence="2" key="1">
    <citation type="submission" date="2013-07" db="EMBL/GenBank/DDBJ databases">
        <title>Sub-species coevolution in mutualistic symbiosis.</title>
        <authorList>
            <person name="Murfin K."/>
            <person name="Klassen J."/>
            <person name="Lee M."/>
            <person name="Forst S."/>
            <person name="Stock P."/>
            <person name="Goodrich-Blair H."/>
        </authorList>
    </citation>
    <scope>NUCLEOTIDE SEQUENCE [LARGE SCALE GENOMIC DNA]</scope>
    <source>
        <strain evidence="2">Puntauvense</strain>
    </source>
</reference>
<gene>
    <name evidence="2" type="ORF">XBP1_390016</name>
</gene>
<name>A0A077NJD9_XENBV</name>
<dbReference type="Pfam" id="PF18847">
    <property type="entry name" value="LPD29"/>
    <property type="match status" value="1"/>
</dbReference>
<feature type="domain" description="Large polyvalent protein associated" evidence="1">
    <location>
        <begin position="109"/>
        <end position="192"/>
    </location>
</feature>
<dbReference type="AlphaFoldDB" id="A0A077NJD9"/>
<dbReference type="EMBL" id="CBSW010000242">
    <property type="protein sequence ID" value="CDG98598.1"/>
    <property type="molecule type" value="Genomic_DNA"/>
</dbReference>
<dbReference type="HOGENOM" id="CLU_1048805_0_0_6"/>
<sequence length="254" mass="29171">MNTQYFNVGQCLKSNLGDVYVVSELIDVEGIRSYVLLALKSQVATTLSHGSIVRSRWKPIDQVISLKEISQRKKDIEQTKQLAELLIRKSPEFAELEAYQAGENKQVLAVRNISKILKMHFNGVKFSVKRRSHDSVYVSWEDGPMQEEIKAIIGRFQNGCLDKTTNSYEYGYKPFNDVFGGIKFIYIERNYSDKLITEVIAMLSQEYGEDIISHEHTPEAYRKGDLLAVGKDIFINGLQGEISRRVQQLNKYYK</sequence>
<proteinExistence type="predicted"/>
<accession>A0A077NJD9</accession>
<dbReference type="InterPro" id="IPR041311">
    <property type="entry name" value="LPD29"/>
</dbReference>
<comment type="caution">
    <text evidence="2">The sequence shown here is derived from an EMBL/GenBank/DDBJ whole genome shotgun (WGS) entry which is preliminary data.</text>
</comment>
<organism evidence="2">
    <name type="scientific">Xenorhabdus bovienii str. puntauvense</name>
    <dbReference type="NCBI Taxonomy" id="1398201"/>
    <lineage>
        <taxon>Bacteria</taxon>
        <taxon>Pseudomonadati</taxon>
        <taxon>Pseudomonadota</taxon>
        <taxon>Gammaproteobacteria</taxon>
        <taxon>Enterobacterales</taxon>
        <taxon>Morganellaceae</taxon>
        <taxon>Xenorhabdus</taxon>
    </lineage>
</organism>
<protein>
    <recommendedName>
        <fullName evidence="1">Large polyvalent protein associated domain-containing protein</fullName>
    </recommendedName>
</protein>
<evidence type="ECO:0000259" key="1">
    <source>
        <dbReference type="Pfam" id="PF18847"/>
    </source>
</evidence>
<dbReference type="RefSeq" id="WP_038213116.1">
    <property type="nucleotide sequence ID" value="NZ_CAWLWN010000037.1"/>
</dbReference>
<dbReference type="Proteomes" id="UP000028511">
    <property type="component" value="Unassembled WGS sequence"/>
</dbReference>
<evidence type="ECO:0000313" key="2">
    <source>
        <dbReference type="EMBL" id="CDG98598.1"/>
    </source>
</evidence>